<proteinExistence type="predicted"/>
<dbReference type="EMBL" id="SJPI01000001">
    <property type="protein sequence ID" value="TWT54467.1"/>
    <property type="molecule type" value="Genomic_DNA"/>
</dbReference>
<name>A0A5C5WUP8_9BACT</name>
<keyword evidence="1" id="KW-0472">Membrane</keyword>
<organism evidence="2 3">
    <name type="scientific">Rubripirellula amarantea</name>
    <dbReference type="NCBI Taxonomy" id="2527999"/>
    <lineage>
        <taxon>Bacteria</taxon>
        <taxon>Pseudomonadati</taxon>
        <taxon>Planctomycetota</taxon>
        <taxon>Planctomycetia</taxon>
        <taxon>Pirellulales</taxon>
        <taxon>Pirellulaceae</taxon>
        <taxon>Rubripirellula</taxon>
    </lineage>
</organism>
<keyword evidence="3" id="KW-1185">Reference proteome</keyword>
<evidence type="ECO:0000313" key="3">
    <source>
        <dbReference type="Proteomes" id="UP000316598"/>
    </source>
</evidence>
<dbReference type="AlphaFoldDB" id="A0A5C5WUP8"/>
<dbReference type="Proteomes" id="UP000316598">
    <property type="component" value="Unassembled WGS sequence"/>
</dbReference>
<protein>
    <submittedName>
        <fullName evidence="2">Uncharacterized protein</fullName>
    </submittedName>
</protein>
<keyword evidence="1" id="KW-0812">Transmembrane</keyword>
<evidence type="ECO:0000313" key="2">
    <source>
        <dbReference type="EMBL" id="TWT54467.1"/>
    </source>
</evidence>
<accession>A0A5C5WUP8</accession>
<evidence type="ECO:0000256" key="1">
    <source>
        <dbReference type="SAM" id="Phobius"/>
    </source>
</evidence>
<feature type="transmembrane region" description="Helical" evidence="1">
    <location>
        <begin position="12"/>
        <end position="34"/>
    </location>
</feature>
<gene>
    <name evidence="2" type="ORF">Pla22_21140</name>
</gene>
<dbReference type="PROSITE" id="PS51257">
    <property type="entry name" value="PROKAR_LIPOPROTEIN"/>
    <property type="match status" value="1"/>
</dbReference>
<comment type="caution">
    <text evidence="2">The sequence shown here is derived from an EMBL/GenBank/DDBJ whole genome shotgun (WGS) entry which is preliminary data.</text>
</comment>
<dbReference type="OrthoDB" id="292253at2"/>
<sequence>MISQGRTQRTSTSIAAIVAAGFCMFMSTGCQVSLNGQTLPSPYYLQDDVQYFPSGPEFKLPREAAALQEARAEEKANRR</sequence>
<keyword evidence="1" id="KW-1133">Transmembrane helix</keyword>
<reference evidence="2 3" key="1">
    <citation type="submission" date="2019-02" db="EMBL/GenBank/DDBJ databases">
        <title>Deep-cultivation of Planctomycetes and their phenomic and genomic characterization uncovers novel biology.</title>
        <authorList>
            <person name="Wiegand S."/>
            <person name="Jogler M."/>
            <person name="Boedeker C."/>
            <person name="Pinto D."/>
            <person name="Vollmers J."/>
            <person name="Rivas-Marin E."/>
            <person name="Kohn T."/>
            <person name="Peeters S.H."/>
            <person name="Heuer A."/>
            <person name="Rast P."/>
            <person name="Oberbeckmann S."/>
            <person name="Bunk B."/>
            <person name="Jeske O."/>
            <person name="Meyerdierks A."/>
            <person name="Storesund J.E."/>
            <person name="Kallscheuer N."/>
            <person name="Luecker S."/>
            <person name="Lage O.M."/>
            <person name="Pohl T."/>
            <person name="Merkel B.J."/>
            <person name="Hornburger P."/>
            <person name="Mueller R.-W."/>
            <person name="Bruemmer F."/>
            <person name="Labrenz M."/>
            <person name="Spormann A.M."/>
            <person name="Op Den Camp H."/>
            <person name="Overmann J."/>
            <person name="Amann R."/>
            <person name="Jetten M.S.M."/>
            <person name="Mascher T."/>
            <person name="Medema M.H."/>
            <person name="Devos D.P."/>
            <person name="Kaster A.-K."/>
            <person name="Ovreas L."/>
            <person name="Rohde M."/>
            <person name="Galperin M.Y."/>
            <person name="Jogler C."/>
        </authorList>
    </citation>
    <scope>NUCLEOTIDE SEQUENCE [LARGE SCALE GENOMIC DNA]</scope>
    <source>
        <strain evidence="2 3">Pla22</strain>
    </source>
</reference>